<dbReference type="SMART" id="SM00363">
    <property type="entry name" value="S4"/>
    <property type="match status" value="1"/>
</dbReference>
<dbReference type="InterPro" id="IPR024108">
    <property type="entry name" value="Tyr-tRNA-ligase_bac_2"/>
</dbReference>
<evidence type="ECO:0000259" key="11">
    <source>
        <dbReference type="SMART" id="SM00363"/>
    </source>
</evidence>
<dbReference type="Gene3D" id="3.40.50.620">
    <property type="entry name" value="HUPs"/>
    <property type="match status" value="1"/>
</dbReference>
<evidence type="ECO:0000313" key="12">
    <source>
        <dbReference type="EMBL" id="TKJ42658.1"/>
    </source>
</evidence>
<reference evidence="12 13" key="1">
    <citation type="submission" date="2017-06" db="EMBL/GenBank/DDBJ databases">
        <title>Novel microbial phyla capable of carbon fixation and sulfur reduction in deep-sea sediments.</title>
        <authorList>
            <person name="Huang J."/>
            <person name="Baker B."/>
            <person name="Wang Y."/>
        </authorList>
    </citation>
    <scope>NUCLEOTIDE SEQUENCE [LARGE SCALE GENOMIC DNA]</scope>
    <source>
        <strain evidence="12">B3_TA06</strain>
    </source>
</reference>
<dbReference type="SUPFAM" id="SSF55174">
    <property type="entry name" value="Alpha-L RNA-binding motif"/>
    <property type="match status" value="1"/>
</dbReference>
<keyword evidence="5 10" id="KW-0694">RNA-binding</keyword>
<evidence type="ECO:0000256" key="10">
    <source>
        <dbReference type="PROSITE-ProRule" id="PRU00182"/>
    </source>
</evidence>
<dbReference type="PANTHER" id="PTHR11766">
    <property type="entry name" value="TYROSYL-TRNA SYNTHETASE"/>
    <property type="match status" value="1"/>
</dbReference>
<sequence>MAEELAKLMRGVQECVTEGELRAKLDAAQKDARPLRVKLGIDATGPEIHLGFAVPLRKLREFQDEGHTAVLIVGDFTAMIGDPSGQSKTRPQLTREEVEANVVRYEQQLYRILDPKRTEIRYNSEWSEALGTRGVLELLGKYTVSQILQREDFSKRLDAGDPVFLHELLYPIFQGYDSVAVEADVELGGYDQRLNLIVGRELQRSFDQPPQVIMMMPLLEGLSGTLKMSKSYNNYVGIEEPPSGMFGKLMSIPDRLIEQYFDLAACADEAKLEEVRKRLASGENPRDLKAEMARMVVVRYHSAQTAREAEQTFSRVFSEGGVPEEMPEIRVNPGSRLVDVIAANDLAPSKTQARRLIKQGAVSLDGEKVGDVNYALKLVGASVLKVGKLRFARLVPHK</sequence>
<dbReference type="Pfam" id="PF00579">
    <property type="entry name" value="tRNA-synt_1b"/>
    <property type="match status" value="1"/>
</dbReference>
<dbReference type="Pfam" id="PF22421">
    <property type="entry name" value="SYY_C-terminal"/>
    <property type="match status" value="1"/>
</dbReference>
<keyword evidence="7 9" id="KW-0030">Aminoacyl-tRNA synthetase</keyword>
<dbReference type="HAMAP" id="MF_02007">
    <property type="entry name" value="Tyr_tRNA_synth_type2"/>
    <property type="match status" value="1"/>
</dbReference>
<comment type="caution">
    <text evidence="12">The sequence shown here is derived from an EMBL/GenBank/DDBJ whole genome shotgun (WGS) entry which is preliminary data.</text>
</comment>
<dbReference type="CDD" id="cd00165">
    <property type="entry name" value="S4"/>
    <property type="match status" value="1"/>
</dbReference>
<keyword evidence="1 9" id="KW-0963">Cytoplasm</keyword>
<organism evidence="12 13">
    <name type="scientific">candidate division TA06 bacterium B3_TA06</name>
    <dbReference type="NCBI Taxonomy" id="2012487"/>
    <lineage>
        <taxon>Bacteria</taxon>
        <taxon>Bacteria division TA06</taxon>
    </lineage>
</organism>
<comment type="subcellular location">
    <subcellularLocation>
        <location evidence="9">Cytoplasm</location>
    </subcellularLocation>
</comment>
<evidence type="ECO:0000256" key="3">
    <source>
        <dbReference type="ARBA" id="ARBA00022741"/>
    </source>
</evidence>
<dbReference type="CDD" id="cd00805">
    <property type="entry name" value="TyrRS_core"/>
    <property type="match status" value="1"/>
</dbReference>
<comment type="caution">
    <text evidence="9">Lacks conserved residue(s) required for the propagation of feature annotation.</text>
</comment>
<dbReference type="InterPro" id="IPR024088">
    <property type="entry name" value="Tyr-tRNA-ligase_bac-type"/>
</dbReference>
<comment type="subunit">
    <text evidence="9">Homodimer.</text>
</comment>
<evidence type="ECO:0000256" key="9">
    <source>
        <dbReference type="HAMAP-Rule" id="MF_02007"/>
    </source>
</evidence>
<comment type="similarity">
    <text evidence="9">Belongs to the class-I aminoacyl-tRNA synthetase family. TyrS type 2 subfamily.</text>
</comment>
<comment type="catalytic activity">
    <reaction evidence="8 9">
        <text>tRNA(Tyr) + L-tyrosine + ATP = L-tyrosyl-tRNA(Tyr) + AMP + diphosphate + H(+)</text>
        <dbReference type="Rhea" id="RHEA:10220"/>
        <dbReference type="Rhea" id="RHEA-COMP:9706"/>
        <dbReference type="Rhea" id="RHEA-COMP:9707"/>
        <dbReference type="ChEBI" id="CHEBI:15378"/>
        <dbReference type="ChEBI" id="CHEBI:30616"/>
        <dbReference type="ChEBI" id="CHEBI:33019"/>
        <dbReference type="ChEBI" id="CHEBI:58315"/>
        <dbReference type="ChEBI" id="CHEBI:78442"/>
        <dbReference type="ChEBI" id="CHEBI:78536"/>
        <dbReference type="ChEBI" id="CHEBI:456215"/>
        <dbReference type="EC" id="6.1.1.1"/>
    </reaction>
</comment>
<accession>A0A532V639</accession>
<dbReference type="Gene3D" id="1.10.240.10">
    <property type="entry name" value="Tyrosyl-Transfer RNA Synthetase"/>
    <property type="match status" value="1"/>
</dbReference>
<dbReference type="InterPro" id="IPR054608">
    <property type="entry name" value="SYY-like_C"/>
</dbReference>
<dbReference type="PRINTS" id="PR01040">
    <property type="entry name" value="TRNASYNTHTYR"/>
</dbReference>
<keyword evidence="2 9" id="KW-0436">Ligase</keyword>
<keyword evidence="4 9" id="KW-0067">ATP-binding</keyword>
<dbReference type="EC" id="6.1.1.1" evidence="9"/>
<dbReference type="PROSITE" id="PS50889">
    <property type="entry name" value="S4"/>
    <property type="match status" value="1"/>
</dbReference>
<dbReference type="PANTHER" id="PTHR11766:SF1">
    <property type="entry name" value="TYROSINE--TRNA LIGASE"/>
    <property type="match status" value="1"/>
</dbReference>
<evidence type="ECO:0000313" key="13">
    <source>
        <dbReference type="Proteomes" id="UP000317778"/>
    </source>
</evidence>
<evidence type="ECO:0000256" key="5">
    <source>
        <dbReference type="ARBA" id="ARBA00022884"/>
    </source>
</evidence>
<evidence type="ECO:0000256" key="8">
    <source>
        <dbReference type="ARBA" id="ARBA00048248"/>
    </source>
</evidence>
<dbReference type="GO" id="GO:0004831">
    <property type="term" value="F:tyrosine-tRNA ligase activity"/>
    <property type="evidence" value="ECO:0007669"/>
    <property type="project" value="UniProtKB-UniRule"/>
</dbReference>
<evidence type="ECO:0000256" key="2">
    <source>
        <dbReference type="ARBA" id="ARBA00022598"/>
    </source>
</evidence>
<dbReference type="InterPro" id="IPR014729">
    <property type="entry name" value="Rossmann-like_a/b/a_fold"/>
</dbReference>
<dbReference type="GO" id="GO:0005524">
    <property type="term" value="F:ATP binding"/>
    <property type="evidence" value="ECO:0007669"/>
    <property type="project" value="UniProtKB-UniRule"/>
</dbReference>
<protein>
    <recommendedName>
        <fullName evidence="9">Tyrosine--tRNA ligase</fullName>
        <ecNumber evidence="9">6.1.1.1</ecNumber>
    </recommendedName>
    <alternativeName>
        <fullName evidence="9">Tyrosyl-tRNA synthetase</fullName>
        <shortName evidence="9">TyrRS</shortName>
    </alternativeName>
</protein>
<dbReference type="SUPFAM" id="SSF52374">
    <property type="entry name" value="Nucleotidylyl transferase"/>
    <property type="match status" value="1"/>
</dbReference>
<feature type="short sequence motif" description="'KMSKS' region" evidence="9">
    <location>
        <begin position="227"/>
        <end position="231"/>
    </location>
</feature>
<evidence type="ECO:0000256" key="1">
    <source>
        <dbReference type="ARBA" id="ARBA00022490"/>
    </source>
</evidence>
<dbReference type="InterPro" id="IPR036986">
    <property type="entry name" value="S4_RNA-bd_sf"/>
</dbReference>
<proteinExistence type="inferred from homology"/>
<evidence type="ECO:0000256" key="6">
    <source>
        <dbReference type="ARBA" id="ARBA00022917"/>
    </source>
</evidence>
<dbReference type="InterPro" id="IPR002307">
    <property type="entry name" value="Tyr-tRNA-ligase"/>
</dbReference>
<keyword evidence="3 9" id="KW-0547">Nucleotide-binding</keyword>
<dbReference type="InterPro" id="IPR002942">
    <property type="entry name" value="S4_RNA-bd"/>
</dbReference>
<dbReference type="AlphaFoldDB" id="A0A532V639"/>
<dbReference type="GO" id="GO:0003723">
    <property type="term" value="F:RNA binding"/>
    <property type="evidence" value="ECO:0007669"/>
    <property type="project" value="UniProtKB-KW"/>
</dbReference>
<gene>
    <name evidence="9" type="primary">tyrS</name>
    <name evidence="12" type="ORF">CEE36_07090</name>
</gene>
<feature type="domain" description="RNA-binding S4" evidence="11">
    <location>
        <begin position="336"/>
        <end position="397"/>
    </location>
</feature>
<comment type="function">
    <text evidence="9">Catalyzes the attachment of tyrosine to tRNA(Tyr) in a two-step reaction: tyrosine is first activated by ATP to form Tyr-AMP and then transferred to the acceptor end of tRNA(Tyr).</text>
</comment>
<dbReference type="GO" id="GO:0006437">
    <property type="term" value="P:tyrosyl-tRNA aminoacylation"/>
    <property type="evidence" value="ECO:0007669"/>
    <property type="project" value="UniProtKB-UniRule"/>
</dbReference>
<name>A0A532V639_UNCT6</name>
<dbReference type="NCBIfam" id="TIGR00234">
    <property type="entry name" value="tyrS"/>
    <property type="match status" value="1"/>
</dbReference>
<dbReference type="GO" id="GO:0005829">
    <property type="term" value="C:cytosol"/>
    <property type="evidence" value="ECO:0007669"/>
    <property type="project" value="TreeGrafter"/>
</dbReference>
<dbReference type="EMBL" id="NJBO01000010">
    <property type="protein sequence ID" value="TKJ42658.1"/>
    <property type="molecule type" value="Genomic_DNA"/>
</dbReference>
<feature type="binding site" evidence="9">
    <location>
        <position position="230"/>
    </location>
    <ligand>
        <name>ATP</name>
        <dbReference type="ChEBI" id="CHEBI:30616"/>
    </ligand>
</feature>
<dbReference type="Proteomes" id="UP000317778">
    <property type="component" value="Unassembled WGS sequence"/>
</dbReference>
<keyword evidence="6 9" id="KW-0648">Protein biosynthesis</keyword>
<dbReference type="InterPro" id="IPR002305">
    <property type="entry name" value="aa-tRNA-synth_Ic"/>
</dbReference>
<evidence type="ECO:0000256" key="4">
    <source>
        <dbReference type="ARBA" id="ARBA00022840"/>
    </source>
</evidence>
<evidence type="ECO:0000256" key="7">
    <source>
        <dbReference type="ARBA" id="ARBA00023146"/>
    </source>
</evidence>
<dbReference type="Gene3D" id="3.10.290.10">
    <property type="entry name" value="RNA-binding S4 domain"/>
    <property type="match status" value="1"/>
</dbReference>